<feature type="region of interest" description="Disordered" evidence="1">
    <location>
        <begin position="1"/>
        <end position="25"/>
    </location>
</feature>
<keyword evidence="3" id="KW-1185">Reference proteome</keyword>
<feature type="compositionally biased region" description="Basic and acidic residues" evidence="1">
    <location>
        <begin position="79"/>
        <end position="90"/>
    </location>
</feature>
<sequence length="111" mass="11776">MSYSDGSCTKAPDSQSTSERVDSLGVQVSEEAAQDGELLRKRAALLGGVTGWVAVRDLTPEVVVSVADRTEEAGAGPLQRDRTEVGDKSTTRQPAETCWYVAATDNVWGSS</sequence>
<feature type="region of interest" description="Disordered" evidence="1">
    <location>
        <begin position="70"/>
        <end position="93"/>
    </location>
</feature>
<name>A0ABD0L4X2_9CAEN</name>
<protein>
    <submittedName>
        <fullName evidence="2">Uncharacterized protein</fullName>
    </submittedName>
</protein>
<proteinExistence type="predicted"/>
<organism evidence="2 3">
    <name type="scientific">Batillaria attramentaria</name>
    <dbReference type="NCBI Taxonomy" id="370345"/>
    <lineage>
        <taxon>Eukaryota</taxon>
        <taxon>Metazoa</taxon>
        <taxon>Spiralia</taxon>
        <taxon>Lophotrochozoa</taxon>
        <taxon>Mollusca</taxon>
        <taxon>Gastropoda</taxon>
        <taxon>Caenogastropoda</taxon>
        <taxon>Sorbeoconcha</taxon>
        <taxon>Cerithioidea</taxon>
        <taxon>Batillariidae</taxon>
        <taxon>Batillaria</taxon>
    </lineage>
</organism>
<dbReference type="AlphaFoldDB" id="A0ABD0L4X2"/>
<reference evidence="2 3" key="1">
    <citation type="journal article" date="2023" name="Sci. Data">
        <title>Genome assembly of the Korean intertidal mud-creeper Batillaria attramentaria.</title>
        <authorList>
            <person name="Patra A.K."/>
            <person name="Ho P.T."/>
            <person name="Jun S."/>
            <person name="Lee S.J."/>
            <person name="Kim Y."/>
            <person name="Won Y.J."/>
        </authorList>
    </citation>
    <scope>NUCLEOTIDE SEQUENCE [LARGE SCALE GENOMIC DNA]</scope>
    <source>
        <strain evidence="2">Wonlab-2016</strain>
    </source>
</reference>
<dbReference type="EMBL" id="JACVVK020000083">
    <property type="protein sequence ID" value="KAK7494447.1"/>
    <property type="molecule type" value="Genomic_DNA"/>
</dbReference>
<feature type="compositionally biased region" description="Polar residues" evidence="1">
    <location>
        <begin position="1"/>
        <end position="18"/>
    </location>
</feature>
<evidence type="ECO:0000313" key="2">
    <source>
        <dbReference type="EMBL" id="KAK7494447.1"/>
    </source>
</evidence>
<dbReference type="Proteomes" id="UP001519460">
    <property type="component" value="Unassembled WGS sequence"/>
</dbReference>
<evidence type="ECO:0000313" key="3">
    <source>
        <dbReference type="Proteomes" id="UP001519460"/>
    </source>
</evidence>
<gene>
    <name evidence="2" type="ORF">BaRGS_00014339</name>
</gene>
<accession>A0ABD0L4X2</accession>
<comment type="caution">
    <text evidence="2">The sequence shown here is derived from an EMBL/GenBank/DDBJ whole genome shotgun (WGS) entry which is preliminary data.</text>
</comment>
<evidence type="ECO:0000256" key="1">
    <source>
        <dbReference type="SAM" id="MobiDB-lite"/>
    </source>
</evidence>